<reference evidence="1" key="1">
    <citation type="submission" date="2023-03" db="EMBL/GenBank/DDBJ databases">
        <title>Massive genome expansion in bonnet fungi (Mycena s.s.) driven by repeated elements and novel gene families across ecological guilds.</title>
        <authorList>
            <consortium name="Lawrence Berkeley National Laboratory"/>
            <person name="Harder C.B."/>
            <person name="Miyauchi S."/>
            <person name="Viragh M."/>
            <person name="Kuo A."/>
            <person name="Thoen E."/>
            <person name="Andreopoulos B."/>
            <person name="Lu D."/>
            <person name="Skrede I."/>
            <person name="Drula E."/>
            <person name="Henrissat B."/>
            <person name="Morin E."/>
            <person name="Kohler A."/>
            <person name="Barry K."/>
            <person name="LaButti K."/>
            <person name="Morin E."/>
            <person name="Salamov A."/>
            <person name="Lipzen A."/>
            <person name="Mereny Z."/>
            <person name="Hegedus B."/>
            <person name="Baldrian P."/>
            <person name="Stursova M."/>
            <person name="Weitz H."/>
            <person name="Taylor A."/>
            <person name="Grigoriev I.V."/>
            <person name="Nagy L.G."/>
            <person name="Martin F."/>
            <person name="Kauserud H."/>
        </authorList>
    </citation>
    <scope>NUCLEOTIDE SEQUENCE</scope>
    <source>
        <strain evidence="1">CBHHK182m</strain>
    </source>
</reference>
<evidence type="ECO:0000313" key="2">
    <source>
        <dbReference type="Proteomes" id="UP001215598"/>
    </source>
</evidence>
<name>A0AAD7MPQ6_9AGAR</name>
<dbReference type="SUPFAM" id="SSF52047">
    <property type="entry name" value="RNI-like"/>
    <property type="match status" value="1"/>
</dbReference>
<evidence type="ECO:0008006" key="3">
    <source>
        <dbReference type="Google" id="ProtNLM"/>
    </source>
</evidence>
<dbReference type="PANTHER" id="PTHR42057:SF2">
    <property type="entry name" value="F-BOX DOMAIN PROTEIN (AFU_ORTHOLOGUE AFUA_4G00200)-RELATED"/>
    <property type="match status" value="1"/>
</dbReference>
<accession>A0AAD7MPQ6</accession>
<proteinExistence type="predicted"/>
<organism evidence="1 2">
    <name type="scientific">Mycena metata</name>
    <dbReference type="NCBI Taxonomy" id="1033252"/>
    <lineage>
        <taxon>Eukaryota</taxon>
        <taxon>Fungi</taxon>
        <taxon>Dikarya</taxon>
        <taxon>Basidiomycota</taxon>
        <taxon>Agaricomycotina</taxon>
        <taxon>Agaricomycetes</taxon>
        <taxon>Agaricomycetidae</taxon>
        <taxon>Agaricales</taxon>
        <taxon>Marasmiineae</taxon>
        <taxon>Mycenaceae</taxon>
        <taxon>Mycena</taxon>
    </lineage>
</organism>
<protein>
    <recommendedName>
        <fullName evidence="3">F-box domain-containing protein</fullName>
    </recommendedName>
</protein>
<dbReference type="InterPro" id="IPR032675">
    <property type="entry name" value="LRR_dom_sf"/>
</dbReference>
<dbReference type="Gene3D" id="3.80.10.10">
    <property type="entry name" value="Ribonuclease Inhibitor"/>
    <property type="match status" value="1"/>
</dbReference>
<dbReference type="AlphaFoldDB" id="A0AAD7MPQ6"/>
<evidence type="ECO:0000313" key="1">
    <source>
        <dbReference type="EMBL" id="KAJ7727261.1"/>
    </source>
</evidence>
<dbReference type="Proteomes" id="UP001215598">
    <property type="component" value="Unassembled WGS sequence"/>
</dbReference>
<sequence length="376" mass="42181">MFDLPPELVFAILDLTEDGSVLFALRSLSKRFDAMVTPLAFRTLTVRDSVRSAGALVSLQNCDTAITSAVQEIVFKAENQHIDSVDGQAARDAVYAAFSRLSKFSNLKSLRLQFYHGWSLTPSQDVPPLHLQTTLFGALAAHRPPPLASLTIHNLVALPAPAYTETAFQNIFRTLITLHLSTYPEPYLDNDNAYDRDFPPLRDFWNICVPHMLKSAPHLTSLTIHSDRWIGVGPVVPFADIHLPALAALSLRYFVFHPADPATDVLEFIVRHKGTLTHLELENCTVYGGPNHRKECPRPWHVMLRRLERELPRLRSLRVTVTGFAFLAPRPCGYLLLVPWNSYSHTVADVFGVRAQDDDALASLISRVESRRAMEL</sequence>
<keyword evidence="2" id="KW-1185">Reference proteome</keyword>
<dbReference type="PANTHER" id="PTHR42057">
    <property type="entry name" value="F-BOX DOMAIN PROTEIN (AFU_ORTHOLOGUE AFUA_4G00200)"/>
    <property type="match status" value="1"/>
</dbReference>
<gene>
    <name evidence="1" type="ORF">B0H16DRAFT_1591160</name>
</gene>
<dbReference type="EMBL" id="JARKIB010000181">
    <property type="protein sequence ID" value="KAJ7727261.1"/>
    <property type="molecule type" value="Genomic_DNA"/>
</dbReference>
<comment type="caution">
    <text evidence="1">The sequence shown here is derived from an EMBL/GenBank/DDBJ whole genome shotgun (WGS) entry which is preliminary data.</text>
</comment>